<feature type="transmembrane region" description="Helical" evidence="2">
    <location>
        <begin position="58"/>
        <end position="81"/>
    </location>
</feature>
<feature type="region of interest" description="Disordered" evidence="1">
    <location>
        <begin position="1"/>
        <end position="21"/>
    </location>
</feature>
<comment type="caution">
    <text evidence="3">The sequence shown here is derived from an EMBL/GenBank/DDBJ whole genome shotgun (WGS) entry which is preliminary data.</text>
</comment>
<protein>
    <submittedName>
        <fullName evidence="3">Uncharacterized protein</fullName>
    </submittedName>
</protein>
<feature type="region of interest" description="Disordered" evidence="1">
    <location>
        <begin position="488"/>
        <end position="510"/>
    </location>
</feature>
<evidence type="ECO:0000256" key="2">
    <source>
        <dbReference type="SAM" id="Phobius"/>
    </source>
</evidence>
<keyword evidence="2" id="KW-0472">Membrane</keyword>
<sequence length="621" mass="66972">MNNNDEVEDHAAHVDKGKRRAVEPSELTPLLGSSSAIIDEAIVPADSHRNLRTTLTTVFLVSLSVCIVFFVVIALLAWSYASRASNLKPDDVLNNDLVFAGPDRVDVLNVTKEGVWLNVQGRVGMDAGRAININTDPDDGPFRDLWKAIGRWSVRTLDRVSVNMSTINITPEYDSSIALVSLDIAPIELPLSVDPPPDLSWLTPVSVPVYFRLTSNSTEVLQFLKESWHVGKIAVRADVSEAHIRGGSLNTTSWRSNFQTKLLDIRTAIHMKIPPIPGLPHPGKHLPLPSLSSLITLKSFNISSTPTQLNIDATASIFNPAPTSLSLSAPSLSFIVSLPTTPPTFLASVSSAPFSLTYPNITLSLSGHVLPLTQSAFPFLAEFLSRYLSGEPNEISISSPLLPGYDISAEFPAPQPRPQILRDVTIKDMKIRPTGTVFLASGIVEGRVVLPKGMNISLDVSYVLPDVLVFDGEVPPAPEPDYATSRFVKHRGHHGSAPDLPEEPPLPDPLPDRAFAHIRPDEWLPAVSSPSEAEDGVGSVYAISARVVDVPLEVLPGRQKEFSNFVGKVIFGTDGATAGILGSAAVAVTVEGLPLNTPGRKTNEIVLSGLPFQGSVHIKKR</sequence>
<accession>A0A9P5YYS6</accession>
<reference evidence="3" key="1">
    <citation type="submission" date="2020-11" db="EMBL/GenBank/DDBJ databases">
        <authorList>
            <consortium name="DOE Joint Genome Institute"/>
            <person name="Ahrendt S."/>
            <person name="Riley R."/>
            <person name="Andreopoulos W."/>
            <person name="Labutti K."/>
            <person name="Pangilinan J."/>
            <person name="Ruiz-Duenas F.J."/>
            <person name="Barrasa J.M."/>
            <person name="Sanchez-Garcia M."/>
            <person name="Camarero S."/>
            <person name="Miyauchi S."/>
            <person name="Serrano A."/>
            <person name="Linde D."/>
            <person name="Babiker R."/>
            <person name="Drula E."/>
            <person name="Ayuso-Fernandez I."/>
            <person name="Pacheco R."/>
            <person name="Padilla G."/>
            <person name="Ferreira P."/>
            <person name="Barriuso J."/>
            <person name="Kellner H."/>
            <person name="Castanera R."/>
            <person name="Alfaro M."/>
            <person name="Ramirez L."/>
            <person name="Pisabarro A.G."/>
            <person name="Kuo A."/>
            <person name="Tritt A."/>
            <person name="Lipzen A."/>
            <person name="He G."/>
            <person name="Yan M."/>
            <person name="Ng V."/>
            <person name="Cullen D."/>
            <person name="Martin F."/>
            <person name="Rosso M.-N."/>
            <person name="Henrissat B."/>
            <person name="Hibbett D."/>
            <person name="Martinez A.T."/>
            <person name="Grigoriev I.V."/>
        </authorList>
    </citation>
    <scope>NUCLEOTIDE SEQUENCE</scope>
    <source>
        <strain evidence="3">CIRM-BRFM 674</strain>
    </source>
</reference>
<feature type="compositionally biased region" description="Basic and acidic residues" evidence="1">
    <location>
        <begin position="9"/>
        <end position="21"/>
    </location>
</feature>
<name>A0A9P5YYS6_9AGAR</name>
<dbReference type="EMBL" id="MU155254">
    <property type="protein sequence ID" value="KAF9477671.1"/>
    <property type="molecule type" value="Genomic_DNA"/>
</dbReference>
<evidence type="ECO:0000256" key="1">
    <source>
        <dbReference type="SAM" id="MobiDB-lite"/>
    </source>
</evidence>
<evidence type="ECO:0000313" key="3">
    <source>
        <dbReference type="EMBL" id="KAF9477671.1"/>
    </source>
</evidence>
<dbReference type="AlphaFoldDB" id="A0A9P5YYS6"/>
<dbReference type="OrthoDB" id="10039566at2759"/>
<organism evidence="3 4">
    <name type="scientific">Pholiota conissans</name>
    <dbReference type="NCBI Taxonomy" id="109636"/>
    <lineage>
        <taxon>Eukaryota</taxon>
        <taxon>Fungi</taxon>
        <taxon>Dikarya</taxon>
        <taxon>Basidiomycota</taxon>
        <taxon>Agaricomycotina</taxon>
        <taxon>Agaricomycetes</taxon>
        <taxon>Agaricomycetidae</taxon>
        <taxon>Agaricales</taxon>
        <taxon>Agaricineae</taxon>
        <taxon>Strophariaceae</taxon>
        <taxon>Pholiota</taxon>
    </lineage>
</organism>
<proteinExistence type="predicted"/>
<evidence type="ECO:0000313" key="4">
    <source>
        <dbReference type="Proteomes" id="UP000807469"/>
    </source>
</evidence>
<keyword evidence="4" id="KW-1185">Reference proteome</keyword>
<gene>
    <name evidence="3" type="ORF">BDN70DRAFT_861510</name>
</gene>
<keyword evidence="2" id="KW-1133">Transmembrane helix</keyword>
<keyword evidence="2" id="KW-0812">Transmembrane</keyword>
<dbReference type="Proteomes" id="UP000807469">
    <property type="component" value="Unassembled WGS sequence"/>
</dbReference>